<feature type="region of interest" description="Disordered" evidence="1">
    <location>
        <begin position="37"/>
        <end position="69"/>
    </location>
</feature>
<gene>
    <name evidence="2" type="ORF">Ssi02_00850</name>
</gene>
<name>A0A919V975_9ACTN</name>
<dbReference type="EMBL" id="BOOW01000002">
    <property type="protein sequence ID" value="GII89854.1"/>
    <property type="molecule type" value="Genomic_DNA"/>
</dbReference>
<protein>
    <submittedName>
        <fullName evidence="2">Uncharacterized protein</fullName>
    </submittedName>
</protein>
<reference evidence="2" key="1">
    <citation type="submission" date="2021-01" db="EMBL/GenBank/DDBJ databases">
        <title>Whole genome shotgun sequence of Sinosporangium siamense NBRC 109515.</title>
        <authorList>
            <person name="Komaki H."/>
            <person name="Tamura T."/>
        </authorList>
    </citation>
    <scope>NUCLEOTIDE SEQUENCE</scope>
    <source>
        <strain evidence="2">NBRC 109515</strain>
    </source>
</reference>
<comment type="caution">
    <text evidence="2">The sequence shown here is derived from an EMBL/GenBank/DDBJ whole genome shotgun (WGS) entry which is preliminary data.</text>
</comment>
<proteinExistence type="predicted"/>
<accession>A0A919V975</accession>
<evidence type="ECO:0000313" key="2">
    <source>
        <dbReference type="EMBL" id="GII89854.1"/>
    </source>
</evidence>
<dbReference type="AlphaFoldDB" id="A0A919V975"/>
<sequence length="69" mass="7586">MALAQEWLQVALAQDWLQVVLARERLPVALAQGSDLTAPAGFGSHAPKRLSPAVPRGRRRGERTLQADW</sequence>
<evidence type="ECO:0000313" key="3">
    <source>
        <dbReference type="Proteomes" id="UP000606172"/>
    </source>
</evidence>
<evidence type="ECO:0000256" key="1">
    <source>
        <dbReference type="SAM" id="MobiDB-lite"/>
    </source>
</evidence>
<organism evidence="2 3">
    <name type="scientific">Sinosporangium siamense</name>
    <dbReference type="NCBI Taxonomy" id="1367973"/>
    <lineage>
        <taxon>Bacteria</taxon>
        <taxon>Bacillati</taxon>
        <taxon>Actinomycetota</taxon>
        <taxon>Actinomycetes</taxon>
        <taxon>Streptosporangiales</taxon>
        <taxon>Streptosporangiaceae</taxon>
        <taxon>Sinosporangium</taxon>
    </lineage>
</organism>
<dbReference type="Proteomes" id="UP000606172">
    <property type="component" value="Unassembled WGS sequence"/>
</dbReference>
<keyword evidence="3" id="KW-1185">Reference proteome</keyword>